<keyword evidence="2" id="KW-1185">Reference proteome</keyword>
<accession>A0A7J8THL1</accession>
<dbReference type="SUPFAM" id="SSF53098">
    <property type="entry name" value="Ribonuclease H-like"/>
    <property type="match status" value="1"/>
</dbReference>
<sequence>VELRGTTRAAQRYPTIVRLTFESRVTKECALWVRVLQAKYDMRDQLPESISKCHSSHLWKSLSKKDYWVPSVGPSHANLDLDCILSDMIMLVGSCNLDLFRVWLLEEVIKRITPMASESFSVRKAFWSLEENSWNAKDVFWKNSWKYQGLQGAPMANTWVNLFADGAIGNGDGSASIGGVLRDQHRNWILGFNHFLGQCLVFKEELWGNLDGLLVMLKDFKRTTIQTDNLECIRYVPRDFNKVVDCLAKLSLAEKSSLHNYDSAPIEVLELFQ</sequence>
<gene>
    <name evidence="1" type="ORF">Godav_025196</name>
</gene>
<dbReference type="EMBL" id="JABFAC010248967">
    <property type="protein sequence ID" value="MBA0637689.1"/>
    <property type="molecule type" value="Genomic_DNA"/>
</dbReference>
<evidence type="ECO:0008006" key="3">
    <source>
        <dbReference type="Google" id="ProtNLM"/>
    </source>
</evidence>
<protein>
    <recommendedName>
        <fullName evidence="3">RNase H type-1 domain-containing protein</fullName>
    </recommendedName>
</protein>
<evidence type="ECO:0000313" key="1">
    <source>
        <dbReference type="EMBL" id="MBA0637689.1"/>
    </source>
</evidence>
<organism evidence="1 2">
    <name type="scientific">Gossypium davidsonii</name>
    <name type="common">Davidson's cotton</name>
    <name type="synonym">Gossypium klotzschianum subsp. davidsonii</name>
    <dbReference type="NCBI Taxonomy" id="34287"/>
    <lineage>
        <taxon>Eukaryota</taxon>
        <taxon>Viridiplantae</taxon>
        <taxon>Streptophyta</taxon>
        <taxon>Embryophyta</taxon>
        <taxon>Tracheophyta</taxon>
        <taxon>Spermatophyta</taxon>
        <taxon>Magnoliopsida</taxon>
        <taxon>eudicotyledons</taxon>
        <taxon>Gunneridae</taxon>
        <taxon>Pentapetalae</taxon>
        <taxon>rosids</taxon>
        <taxon>malvids</taxon>
        <taxon>Malvales</taxon>
        <taxon>Malvaceae</taxon>
        <taxon>Malvoideae</taxon>
        <taxon>Gossypium</taxon>
    </lineage>
</organism>
<dbReference type="Proteomes" id="UP000593561">
    <property type="component" value="Unassembled WGS sequence"/>
</dbReference>
<comment type="caution">
    <text evidence="1">The sequence shown here is derived from an EMBL/GenBank/DDBJ whole genome shotgun (WGS) entry which is preliminary data.</text>
</comment>
<dbReference type="InterPro" id="IPR044730">
    <property type="entry name" value="RNase_H-like_dom_plant"/>
</dbReference>
<dbReference type="InterPro" id="IPR012337">
    <property type="entry name" value="RNaseH-like_sf"/>
</dbReference>
<dbReference type="AlphaFoldDB" id="A0A7J8THL1"/>
<proteinExistence type="predicted"/>
<dbReference type="CDD" id="cd06222">
    <property type="entry name" value="RNase_H_like"/>
    <property type="match status" value="1"/>
</dbReference>
<reference evidence="1 2" key="1">
    <citation type="journal article" date="2019" name="Genome Biol. Evol.">
        <title>Insights into the evolution of the New World diploid cottons (Gossypium, subgenus Houzingenia) based on genome sequencing.</title>
        <authorList>
            <person name="Grover C.E."/>
            <person name="Arick M.A. 2nd"/>
            <person name="Thrash A."/>
            <person name="Conover J.L."/>
            <person name="Sanders W.S."/>
            <person name="Peterson D.G."/>
            <person name="Frelichowski J.E."/>
            <person name="Scheffler J.A."/>
            <person name="Scheffler B.E."/>
            <person name="Wendel J.F."/>
        </authorList>
    </citation>
    <scope>NUCLEOTIDE SEQUENCE [LARGE SCALE GENOMIC DNA]</scope>
    <source>
        <strain evidence="1">27</strain>
        <tissue evidence="1">Leaf</tissue>
    </source>
</reference>
<dbReference type="PANTHER" id="PTHR47723:SF19">
    <property type="entry name" value="POLYNUCLEOTIDYL TRANSFERASE, RIBONUCLEASE H-LIKE SUPERFAMILY PROTEIN"/>
    <property type="match status" value="1"/>
</dbReference>
<feature type="non-terminal residue" evidence="1">
    <location>
        <position position="1"/>
    </location>
</feature>
<evidence type="ECO:0000313" key="2">
    <source>
        <dbReference type="Proteomes" id="UP000593561"/>
    </source>
</evidence>
<name>A0A7J8THL1_GOSDV</name>
<dbReference type="InterPro" id="IPR053151">
    <property type="entry name" value="RNase_H-like"/>
</dbReference>
<dbReference type="PANTHER" id="PTHR47723">
    <property type="entry name" value="OS05G0353850 PROTEIN"/>
    <property type="match status" value="1"/>
</dbReference>